<dbReference type="Gene3D" id="3.40.630.30">
    <property type="match status" value="1"/>
</dbReference>
<comment type="caution">
    <text evidence="2">The sequence shown here is derived from an EMBL/GenBank/DDBJ whole genome shotgun (WGS) entry which is preliminary data.</text>
</comment>
<dbReference type="PANTHER" id="PTHR43415:SF3">
    <property type="entry name" value="GNAT-FAMILY ACETYLTRANSFERASE"/>
    <property type="match status" value="1"/>
</dbReference>
<dbReference type="PANTHER" id="PTHR43415">
    <property type="entry name" value="SPERMIDINE N(1)-ACETYLTRANSFERASE"/>
    <property type="match status" value="1"/>
</dbReference>
<feature type="domain" description="N-acetyltransferase" evidence="1">
    <location>
        <begin position="16"/>
        <end position="170"/>
    </location>
</feature>
<dbReference type="SUPFAM" id="SSF55729">
    <property type="entry name" value="Acyl-CoA N-acyltransferases (Nat)"/>
    <property type="match status" value="1"/>
</dbReference>
<dbReference type="RefSeq" id="WP_160558350.1">
    <property type="nucleotide sequence ID" value="NZ_QZDT01000001.1"/>
</dbReference>
<evidence type="ECO:0000313" key="2">
    <source>
        <dbReference type="EMBL" id="NBJ91274.1"/>
    </source>
</evidence>
<evidence type="ECO:0000313" key="3">
    <source>
        <dbReference type="Proteomes" id="UP001154420"/>
    </source>
</evidence>
<dbReference type="CDD" id="cd04301">
    <property type="entry name" value="NAT_SF"/>
    <property type="match status" value="1"/>
</dbReference>
<protein>
    <submittedName>
        <fullName evidence="2">N-acetyltransferase</fullName>
    </submittedName>
</protein>
<dbReference type="InterPro" id="IPR000182">
    <property type="entry name" value="GNAT_dom"/>
</dbReference>
<dbReference type="Pfam" id="PF13302">
    <property type="entry name" value="Acetyltransf_3"/>
    <property type="match status" value="1"/>
</dbReference>
<dbReference type="EMBL" id="QZDT01000001">
    <property type="protein sequence ID" value="NBJ91274.1"/>
    <property type="molecule type" value="Genomic_DNA"/>
</dbReference>
<name>A0A9X5BCR3_9FIRM</name>
<proteinExistence type="predicted"/>
<dbReference type="PROSITE" id="PS51186">
    <property type="entry name" value="GNAT"/>
    <property type="match status" value="1"/>
</dbReference>
<gene>
    <name evidence="2" type="ORF">D5281_01415</name>
</gene>
<sequence length="181" mass="21239">MKDKGVKKDRLEGETIYLRLMGAEDTENIIRWRNTDFVRSNFIYQKPFTRAGHENWMKNMIDTGKVVQFMICRKMDGKPVGSVYLRDIDRDHHKAEYGIFIGEKDALGKGYGTEAAKMMIEYAFWEEGLHKLMLRVLAENKQARRSYEKAGFVKEAYLKDEVFLEGRYKDVIYMAVINKNS</sequence>
<organism evidence="2 3">
    <name type="scientific">Parablautia muri</name>
    <dbReference type="NCBI Taxonomy" id="2320879"/>
    <lineage>
        <taxon>Bacteria</taxon>
        <taxon>Bacillati</taxon>
        <taxon>Bacillota</taxon>
        <taxon>Clostridia</taxon>
        <taxon>Lachnospirales</taxon>
        <taxon>Lachnospiraceae</taxon>
        <taxon>Parablautia</taxon>
    </lineage>
</organism>
<dbReference type="Proteomes" id="UP001154420">
    <property type="component" value="Unassembled WGS sequence"/>
</dbReference>
<keyword evidence="3" id="KW-1185">Reference proteome</keyword>
<dbReference type="InterPro" id="IPR016181">
    <property type="entry name" value="Acyl_CoA_acyltransferase"/>
</dbReference>
<dbReference type="AlphaFoldDB" id="A0A9X5BCR3"/>
<accession>A0A9X5BCR3</accession>
<dbReference type="OrthoDB" id="9795206at2"/>
<dbReference type="GO" id="GO:0016747">
    <property type="term" value="F:acyltransferase activity, transferring groups other than amino-acyl groups"/>
    <property type="evidence" value="ECO:0007669"/>
    <property type="project" value="InterPro"/>
</dbReference>
<reference evidence="2" key="1">
    <citation type="submission" date="2018-09" db="EMBL/GenBank/DDBJ databases">
        <title>Murine metabolic-syndrome-specific gut microbial biobank.</title>
        <authorList>
            <person name="Liu C."/>
        </authorList>
    </citation>
    <scope>NUCLEOTIDE SEQUENCE</scope>
    <source>
        <strain evidence="2">D42-62</strain>
    </source>
</reference>
<evidence type="ECO:0000259" key="1">
    <source>
        <dbReference type="PROSITE" id="PS51186"/>
    </source>
</evidence>